<gene>
    <name evidence="3" type="ORF">IFO66_17595</name>
</gene>
<evidence type="ECO:0000259" key="2">
    <source>
        <dbReference type="Pfam" id="PF12395"/>
    </source>
</evidence>
<feature type="domain" description="DUF1835" evidence="1">
    <location>
        <begin position="40"/>
        <end position="160"/>
    </location>
</feature>
<dbReference type="InterPro" id="IPR014973">
    <property type="entry name" value="DUF1835"/>
</dbReference>
<dbReference type="InterPro" id="IPR022123">
    <property type="entry name" value="DUF3658"/>
</dbReference>
<evidence type="ECO:0000259" key="1">
    <source>
        <dbReference type="Pfam" id="PF08874"/>
    </source>
</evidence>
<feature type="domain" description="DUF3658" evidence="2">
    <location>
        <begin position="202"/>
        <end position="310"/>
    </location>
</feature>
<reference evidence="3 4" key="1">
    <citation type="submission" date="2020-09" db="EMBL/GenBank/DDBJ databases">
        <title>Paenibacillus sp. CAU 1523 isolated from sand of Haeundae Beach.</title>
        <authorList>
            <person name="Kim W."/>
        </authorList>
    </citation>
    <scope>NUCLEOTIDE SEQUENCE [LARGE SCALE GENOMIC DNA]</scope>
    <source>
        <strain evidence="3 4">CAU 1523</strain>
    </source>
</reference>
<evidence type="ECO:0000313" key="3">
    <source>
        <dbReference type="EMBL" id="MBD8500108.1"/>
    </source>
</evidence>
<dbReference type="Pfam" id="PF12395">
    <property type="entry name" value="DUF3658"/>
    <property type="match status" value="1"/>
</dbReference>
<dbReference type="Pfam" id="PF08874">
    <property type="entry name" value="DUF1835"/>
    <property type="match status" value="1"/>
</dbReference>
<organism evidence="3 4">
    <name type="scientific">Paenibacillus arenosi</name>
    <dbReference type="NCBI Taxonomy" id="2774142"/>
    <lineage>
        <taxon>Bacteria</taxon>
        <taxon>Bacillati</taxon>
        <taxon>Bacillota</taxon>
        <taxon>Bacilli</taxon>
        <taxon>Bacillales</taxon>
        <taxon>Paenibacillaceae</taxon>
        <taxon>Paenibacillus</taxon>
    </lineage>
</organism>
<name>A0ABR9B299_9BACL</name>
<dbReference type="Proteomes" id="UP000634529">
    <property type="component" value="Unassembled WGS sequence"/>
</dbReference>
<comment type="caution">
    <text evidence="3">The sequence shown here is derived from an EMBL/GenBank/DDBJ whole genome shotgun (WGS) entry which is preliminary data.</text>
</comment>
<proteinExistence type="predicted"/>
<dbReference type="EMBL" id="JACYTN010000018">
    <property type="protein sequence ID" value="MBD8500108.1"/>
    <property type="molecule type" value="Genomic_DNA"/>
</dbReference>
<sequence>MKDNKDVEEQCYDRLIQIYEKMSAPRVTHSWEPTENCARVHIVVGDSFAGSMKNALRTLGREHSDTFICLRDHFAYGPLWHIHEEEGMLQRQEWLQNHIHPGHDEDRDAIFYSNDQLIQLFDRIPPSASIYVWGANNAHEQSGLRYAIYMLRDHSNKIVVCDAVQAEQQLFHTSPPLQQWYYSGELNTEKLLTILKHSLTHSPIDVEERQRLEQEWLELAEDTGNLRVMQDGKVTTVPVDYYDTYLLQTVEQLHQLQKEVHFIKSARVIGQALSSAQQYVSDCYFEYRLRELIYAGKLEIKGIPRAMRYYSVKKSNT</sequence>
<accession>A0ABR9B299</accession>
<evidence type="ECO:0000313" key="4">
    <source>
        <dbReference type="Proteomes" id="UP000634529"/>
    </source>
</evidence>
<dbReference type="RefSeq" id="WP_192026425.1">
    <property type="nucleotide sequence ID" value="NZ_JACYTN010000018.1"/>
</dbReference>
<keyword evidence="4" id="KW-1185">Reference proteome</keyword>
<protein>
    <submittedName>
        <fullName evidence="3">DUF1835 domain-containing protein</fullName>
    </submittedName>
</protein>